<evidence type="ECO:0000313" key="6">
    <source>
        <dbReference type="Proteomes" id="UP000236343"/>
    </source>
</evidence>
<dbReference type="PANTHER" id="PTHR15231">
    <property type="entry name" value="PHOSPHATIDYLINOSITOL N-ACETYLGLUCOSAMINYLTRANSFERASE SUBUNIT H"/>
    <property type="match status" value="1"/>
</dbReference>
<dbReference type="Proteomes" id="UP000236343">
    <property type="component" value="Unassembled WGS sequence"/>
</dbReference>
<evidence type="ECO:0000259" key="4">
    <source>
        <dbReference type="Pfam" id="PF10181"/>
    </source>
</evidence>
<gene>
    <name evidence="5" type="ORF">TGCOUG_239748B</name>
</gene>
<comment type="similarity">
    <text evidence="2">Belongs to the PIGH family.</text>
</comment>
<name>A0A2G8Y5D3_TOXGO</name>
<keyword evidence="3" id="KW-0472">Membrane</keyword>
<evidence type="ECO:0000256" key="2">
    <source>
        <dbReference type="ARBA" id="ARBA00009610"/>
    </source>
</evidence>
<dbReference type="EMBL" id="AGQR02001164">
    <property type="protein sequence ID" value="PIM02475.1"/>
    <property type="molecule type" value="Genomic_DNA"/>
</dbReference>
<accession>A0A2G8Y5D3</accession>
<dbReference type="UniPathway" id="UPA00196"/>
<dbReference type="GO" id="GO:0000506">
    <property type="term" value="C:glycosylphosphatidylinositol-N-acetylglucosaminyltransferase (GPI-GnT) complex"/>
    <property type="evidence" value="ECO:0007669"/>
    <property type="project" value="InterPro"/>
</dbReference>
<comment type="pathway">
    <text evidence="1">Glycolipid biosynthesis; glycosylphosphatidylinositol-anchor biosynthesis.</text>
</comment>
<sequence length="199" mass="21899">MELRLNTPHCPPPGCALLLGVLLLAASLLAVLFPSDQVSRHIGKFSFLNAISATELPQCLKLAFSTSLGPHPAWRAVASAVFPLCGLAAGVAVVFFLFRRPYIVEQSLEIVANFGVQLQQKTRWGGIKRQFIDASQVSDVIINEGFRACDVVFYVALLVKDQPSMVVPFQHFPLPLEENLVIYETLHHLLHISSGVRRA</sequence>
<feature type="transmembrane region" description="Helical" evidence="3">
    <location>
        <begin position="16"/>
        <end position="33"/>
    </location>
</feature>
<comment type="caution">
    <text evidence="5">The sequence shown here is derived from an EMBL/GenBank/DDBJ whole genome shotgun (WGS) entry which is preliminary data.</text>
</comment>
<dbReference type="GO" id="GO:0006506">
    <property type="term" value="P:GPI anchor biosynthetic process"/>
    <property type="evidence" value="ECO:0007669"/>
    <property type="project" value="UniProtKB-UniPathway"/>
</dbReference>
<organism evidence="5 6">
    <name type="scientific">Toxoplasma gondii COUG</name>
    <dbReference type="NCBI Taxonomy" id="1074873"/>
    <lineage>
        <taxon>Eukaryota</taxon>
        <taxon>Sar</taxon>
        <taxon>Alveolata</taxon>
        <taxon>Apicomplexa</taxon>
        <taxon>Conoidasida</taxon>
        <taxon>Coccidia</taxon>
        <taxon>Eucoccidiorida</taxon>
        <taxon>Eimeriorina</taxon>
        <taxon>Sarcocystidae</taxon>
        <taxon>Toxoplasma</taxon>
    </lineage>
</organism>
<protein>
    <recommendedName>
        <fullName evidence="4">Phosphatidylinositol N-acetylglucosaminyltransferase subunit H conserved domain-containing protein</fullName>
    </recommendedName>
</protein>
<keyword evidence="3" id="KW-0812">Transmembrane</keyword>
<keyword evidence="3" id="KW-1133">Transmembrane helix</keyword>
<dbReference type="PANTHER" id="PTHR15231:SF1">
    <property type="entry name" value="PHOSPHATIDYLINOSITOL N-ACETYLGLUCOSAMINYLTRANSFERASE SUBUNIT H"/>
    <property type="match status" value="1"/>
</dbReference>
<dbReference type="VEuPathDB" id="ToxoDB:TGCOUG_239748B"/>
<evidence type="ECO:0000256" key="1">
    <source>
        <dbReference type="ARBA" id="ARBA00004687"/>
    </source>
</evidence>
<dbReference type="AlphaFoldDB" id="A0A2G8Y5D3"/>
<proteinExistence type="inferred from homology"/>
<dbReference type="InterPro" id="IPR019328">
    <property type="entry name" value="PIGH-H_dom"/>
</dbReference>
<feature type="domain" description="Phosphatidylinositol N-acetylglucosaminyltransferase subunit H conserved" evidence="4">
    <location>
        <begin position="107"/>
        <end position="170"/>
    </location>
</feature>
<reference evidence="5 6" key="1">
    <citation type="journal article" date="2016" name="Nat. Commun.">
        <title>Local admixture of amplified and diversified secreted pathogenesis determinants shapes mosaic Toxoplasma gondii genomes.</title>
        <authorList>
            <person name="Lorenzi H."/>
            <person name="Khan A."/>
            <person name="Behnke M.S."/>
            <person name="Namasivayam S."/>
            <person name="Swapna L.S."/>
            <person name="Hadjithomas M."/>
            <person name="Karamycheva S."/>
            <person name="Pinney D."/>
            <person name="Brunk B.P."/>
            <person name="Ajioka J.W."/>
            <person name="Ajzenberg D."/>
            <person name="Boothroyd J.C."/>
            <person name="Boyle J.P."/>
            <person name="Darde M.L."/>
            <person name="Diaz-Miranda M.A."/>
            <person name="Dubey J.P."/>
            <person name="Fritz H.M."/>
            <person name="Gennari S.M."/>
            <person name="Gregory B.D."/>
            <person name="Kim K."/>
            <person name="Saeij J.P."/>
            <person name="Su C."/>
            <person name="White M.W."/>
            <person name="Zhu X.Q."/>
            <person name="Howe D.K."/>
            <person name="Rosenthal B.M."/>
            <person name="Grigg M.E."/>
            <person name="Parkinson J."/>
            <person name="Liu L."/>
            <person name="Kissinger J.C."/>
            <person name="Roos D.S."/>
            <person name="Sibley L.D."/>
        </authorList>
    </citation>
    <scope>NUCLEOTIDE SEQUENCE [LARGE SCALE GENOMIC DNA]</scope>
    <source>
        <strain evidence="5 6">COUG</strain>
    </source>
</reference>
<dbReference type="InterPro" id="IPR044215">
    <property type="entry name" value="PIG-H"/>
</dbReference>
<feature type="transmembrane region" description="Helical" evidence="3">
    <location>
        <begin position="76"/>
        <end position="98"/>
    </location>
</feature>
<dbReference type="Pfam" id="PF10181">
    <property type="entry name" value="PIG-H"/>
    <property type="match status" value="1"/>
</dbReference>
<evidence type="ECO:0000256" key="3">
    <source>
        <dbReference type="SAM" id="Phobius"/>
    </source>
</evidence>
<evidence type="ECO:0000313" key="5">
    <source>
        <dbReference type="EMBL" id="PIM02475.1"/>
    </source>
</evidence>